<protein>
    <submittedName>
        <fullName evidence="2">Uncharacterized protein</fullName>
    </submittedName>
</protein>
<sequence>GLGAGGGGGGAVRAALAGAAGGAARHAPPRRLRQLPHQRQGHLRPHPHLLRPLRHHHPRPPPPHLHRLAGWLPLVN</sequence>
<reference evidence="2" key="1">
    <citation type="submission" date="2015-06" db="UniProtKB">
        <authorList>
            <consortium name="EnsemblPlants"/>
        </authorList>
    </citation>
    <scope>IDENTIFICATION</scope>
</reference>
<dbReference type="HOGENOM" id="CLU_2661809_0_0_1"/>
<proteinExistence type="predicted"/>
<name>J3LIV3_ORYBR</name>
<evidence type="ECO:0000313" key="2">
    <source>
        <dbReference type="EnsemblPlants" id="OB0321G10010.1"/>
    </source>
</evidence>
<feature type="compositionally biased region" description="Basic residues" evidence="1">
    <location>
        <begin position="27"/>
        <end position="67"/>
    </location>
</feature>
<dbReference type="Gramene" id="OB0321G10010.1">
    <property type="protein sequence ID" value="OB0321G10010.1"/>
    <property type="gene ID" value="OB0321G10010"/>
</dbReference>
<organism evidence="2">
    <name type="scientific">Oryza brachyantha</name>
    <name type="common">malo sina</name>
    <dbReference type="NCBI Taxonomy" id="4533"/>
    <lineage>
        <taxon>Eukaryota</taxon>
        <taxon>Viridiplantae</taxon>
        <taxon>Streptophyta</taxon>
        <taxon>Embryophyta</taxon>
        <taxon>Tracheophyta</taxon>
        <taxon>Spermatophyta</taxon>
        <taxon>Magnoliopsida</taxon>
        <taxon>Liliopsida</taxon>
        <taxon>Poales</taxon>
        <taxon>Poaceae</taxon>
        <taxon>BOP clade</taxon>
        <taxon>Oryzoideae</taxon>
        <taxon>Oryzeae</taxon>
        <taxon>Oryzinae</taxon>
        <taxon>Oryza</taxon>
    </lineage>
</organism>
<evidence type="ECO:0000313" key="3">
    <source>
        <dbReference type="Proteomes" id="UP000006038"/>
    </source>
</evidence>
<accession>J3LIV3</accession>
<evidence type="ECO:0000256" key="1">
    <source>
        <dbReference type="SAM" id="MobiDB-lite"/>
    </source>
</evidence>
<dbReference type="EnsemblPlants" id="OB0321G10010.1">
    <property type="protein sequence ID" value="OB0321G10010.1"/>
    <property type="gene ID" value="OB0321G10010"/>
</dbReference>
<dbReference type="AlphaFoldDB" id="J3LIV3"/>
<dbReference type="Proteomes" id="UP000006038">
    <property type="component" value="Unassembled WGS sequence"/>
</dbReference>
<keyword evidence="3" id="KW-1185">Reference proteome</keyword>
<feature type="region of interest" description="Disordered" evidence="1">
    <location>
        <begin position="18"/>
        <end position="76"/>
    </location>
</feature>